<evidence type="ECO:0000313" key="2">
    <source>
        <dbReference type="Proteomes" id="UP000073492"/>
    </source>
</evidence>
<dbReference type="EMBL" id="LFZO01000150">
    <property type="protein sequence ID" value="KXT12459.1"/>
    <property type="molecule type" value="Genomic_DNA"/>
</dbReference>
<feature type="non-terminal residue" evidence="1">
    <location>
        <position position="140"/>
    </location>
</feature>
<comment type="caution">
    <text evidence="1">The sequence shown here is derived from an EMBL/GenBank/DDBJ whole genome shotgun (WGS) entry which is preliminary data.</text>
</comment>
<name>A0A139ICS3_9PEZI</name>
<accession>A0A139ICS3</accession>
<organism evidence="1 2">
    <name type="scientific">Pseudocercospora musae</name>
    <dbReference type="NCBI Taxonomy" id="113226"/>
    <lineage>
        <taxon>Eukaryota</taxon>
        <taxon>Fungi</taxon>
        <taxon>Dikarya</taxon>
        <taxon>Ascomycota</taxon>
        <taxon>Pezizomycotina</taxon>
        <taxon>Dothideomycetes</taxon>
        <taxon>Dothideomycetidae</taxon>
        <taxon>Mycosphaerellales</taxon>
        <taxon>Mycosphaerellaceae</taxon>
        <taxon>Pseudocercospora</taxon>
    </lineage>
</organism>
<evidence type="ECO:0000313" key="1">
    <source>
        <dbReference type="EMBL" id="KXT12459.1"/>
    </source>
</evidence>
<gene>
    <name evidence="1" type="ORF">AC579_7353</name>
</gene>
<proteinExistence type="predicted"/>
<protein>
    <submittedName>
        <fullName evidence="1">Uncharacterized protein</fullName>
    </submittedName>
</protein>
<dbReference type="AlphaFoldDB" id="A0A139ICS3"/>
<dbReference type="Proteomes" id="UP000073492">
    <property type="component" value="Unassembled WGS sequence"/>
</dbReference>
<keyword evidence="2" id="KW-1185">Reference proteome</keyword>
<reference evidence="1 2" key="1">
    <citation type="submission" date="2015-07" db="EMBL/GenBank/DDBJ databases">
        <title>Comparative genomics of the Sigatoka disease complex on banana suggests a link between parallel evolutionary changes in Pseudocercospora fijiensis and Pseudocercospora eumusae and increased virulence on the banana host.</title>
        <authorList>
            <person name="Chang T.-C."/>
            <person name="Salvucci A."/>
            <person name="Crous P.W."/>
            <person name="Stergiopoulos I."/>
        </authorList>
    </citation>
    <scope>NUCLEOTIDE SEQUENCE [LARGE SCALE GENOMIC DNA]</scope>
    <source>
        <strain evidence="1 2">CBS 116634</strain>
    </source>
</reference>
<sequence>MQWTKSACVHIVSSYLSYSPHQNCAPSTNDCCSLSHQKAIQQSQFRRSGHSHLADRLWITTSCASVETQRFLSLTLQENRLAPSFLLLQCAFQDWDDRPVTRRLGVTSIVSFVLFLPWMRRSADCCTNLNFMSEETKPCL</sequence>